<name>A0AA37XN85_9ENTE</name>
<comment type="caution">
    <text evidence="2">The sequence shown here is derived from an EMBL/GenBank/DDBJ whole genome shotgun (WGS) entry which is preliminary data.</text>
</comment>
<evidence type="ECO:0000313" key="2">
    <source>
        <dbReference type="EMBL" id="GMA72829.1"/>
    </source>
</evidence>
<evidence type="ECO:0000256" key="1">
    <source>
        <dbReference type="SAM" id="MobiDB-lite"/>
    </source>
</evidence>
<organism evidence="2 3">
    <name type="scientific">Tetragenococcus osmophilus</name>
    <dbReference type="NCBI Taxonomy" id="526944"/>
    <lineage>
        <taxon>Bacteria</taxon>
        <taxon>Bacillati</taxon>
        <taxon>Bacillota</taxon>
        <taxon>Bacilli</taxon>
        <taxon>Lactobacillales</taxon>
        <taxon>Enterococcaceae</taxon>
        <taxon>Tetragenococcus</taxon>
    </lineage>
</organism>
<feature type="compositionally biased region" description="Polar residues" evidence="1">
    <location>
        <begin position="7"/>
        <end position="20"/>
    </location>
</feature>
<sequence length="70" mass="8395">MVEKFASQMQETKMNRLQQPSTLLAQQLKQHKEERNNLFADYSTLLEKFGLEQPTEIPLWLKQWETTQKN</sequence>
<dbReference type="AlphaFoldDB" id="A0AA37XN85"/>
<accession>A0AA37XN85</accession>
<feature type="region of interest" description="Disordered" evidence="1">
    <location>
        <begin position="1"/>
        <end position="20"/>
    </location>
</feature>
<dbReference type="EMBL" id="BSUW01000001">
    <property type="protein sequence ID" value="GMA72829.1"/>
    <property type="molecule type" value="Genomic_DNA"/>
</dbReference>
<gene>
    <name evidence="2" type="ORF">GCM10025885_18780</name>
</gene>
<protein>
    <submittedName>
        <fullName evidence="2">Uncharacterized protein</fullName>
    </submittedName>
</protein>
<dbReference type="Proteomes" id="UP001157039">
    <property type="component" value="Unassembled WGS sequence"/>
</dbReference>
<reference evidence="2 3" key="1">
    <citation type="journal article" date="2014" name="Int. J. Syst. Evol. Microbiol.">
        <title>Complete genome sequence of Corynebacterium casei LMG S-19264T (=DSM 44701T), isolated from a smear-ripened cheese.</title>
        <authorList>
            <consortium name="US DOE Joint Genome Institute (JGI-PGF)"/>
            <person name="Walter F."/>
            <person name="Albersmeier A."/>
            <person name="Kalinowski J."/>
            <person name="Ruckert C."/>
        </authorList>
    </citation>
    <scope>NUCLEOTIDE SEQUENCE [LARGE SCALE GENOMIC DNA]</scope>
    <source>
        <strain evidence="2 3">NBRC 114545</strain>
    </source>
</reference>
<proteinExistence type="predicted"/>
<evidence type="ECO:0000313" key="3">
    <source>
        <dbReference type="Proteomes" id="UP001157039"/>
    </source>
</evidence>